<name>A0AAW1VXY1_RUBAR</name>
<feature type="compositionally biased region" description="Basic and acidic residues" evidence="1">
    <location>
        <begin position="21"/>
        <end position="34"/>
    </location>
</feature>
<gene>
    <name evidence="2" type="ORF">M0R45_035781</name>
</gene>
<organism evidence="2 3">
    <name type="scientific">Rubus argutus</name>
    <name type="common">Southern blackberry</name>
    <dbReference type="NCBI Taxonomy" id="59490"/>
    <lineage>
        <taxon>Eukaryota</taxon>
        <taxon>Viridiplantae</taxon>
        <taxon>Streptophyta</taxon>
        <taxon>Embryophyta</taxon>
        <taxon>Tracheophyta</taxon>
        <taxon>Spermatophyta</taxon>
        <taxon>Magnoliopsida</taxon>
        <taxon>eudicotyledons</taxon>
        <taxon>Gunneridae</taxon>
        <taxon>Pentapetalae</taxon>
        <taxon>rosids</taxon>
        <taxon>fabids</taxon>
        <taxon>Rosales</taxon>
        <taxon>Rosaceae</taxon>
        <taxon>Rosoideae</taxon>
        <taxon>Rosoideae incertae sedis</taxon>
        <taxon>Rubus</taxon>
    </lineage>
</organism>
<proteinExistence type="predicted"/>
<dbReference type="AlphaFoldDB" id="A0AAW1VXY1"/>
<evidence type="ECO:0000313" key="3">
    <source>
        <dbReference type="Proteomes" id="UP001457282"/>
    </source>
</evidence>
<sequence length="92" mass="10405">MTTDAEKGKEIVVGSTSTTAGEDREASQATSDKRTKNKRRREKAAPRKPATRSWVWDHFDKIEKPIMETIDGVEKKVGHETRAKWKQASVAH</sequence>
<keyword evidence="3" id="KW-1185">Reference proteome</keyword>
<evidence type="ECO:0000313" key="2">
    <source>
        <dbReference type="EMBL" id="KAK9911901.1"/>
    </source>
</evidence>
<dbReference type="Proteomes" id="UP001457282">
    <property type="component" value="Unassembled WGS sequence"/>
</dbReference>
<feature type="region of interest" description="Disordered" evidence="1">
    <location>
        <begin position="1"/>
        <end position="52"/>
    </location>
</feature>
<evidence type="ECO:0000256" key="1">
    <source>
        <dbReference type="SAM" id="MobiDB-lite"/>
    </source>
</evidence>
<accession>A0AAW1VXY1</accession>
<comment type="caution">
    <text evidence="2">The sequence shown here is derived from an EMBL/GenBank/DDBJ whole genome shotgun (WGS) entry which is preliminary data.</text>
</comment>
<dbReference type="EMBL" id="JBEDUW010000007">
    <property type="protein sequence ID" value="KAK9911901.1"/>
    <property type="molecule type" value="Genomic_DNA"/>
</dbReference>
<reference evidence="2 3" key="1">
    <citation type="journal article" date="2023" name="G3 (Bethesda)">
        <title>A chromosome-length genome assembly and annotation of blackberry (Rubus argutus, cv. 'Hillquist').</title>
        <authorList>
            <person name="Bruna T."/>
            <person name="Aryal R."/>
            <person name="Dudchenko O."/>
            <person name="Sargent D.J."/>
            <person name="Mead D."/>
            <person name="Buti M."/>
            <person name="Cavallini A."/>
            <person name="Hytonen T."/>
            <person name="Andres J."/>
            <person name="Pham M."/>
            <person name="Weisz D."/>
            <person name="Mascagni F."/>
            <person name="Usai G."/>
            <person name="Natali L."/>
            <person name="Bassil N."/>
            <person name="Fernandez G.E."/>
            <person name="Lomsadze A."/>
            <person name="Armour M."/>
            <person name="Olukolu B."/>
            <person name="Poorten T."/>
            <person name="Britton C."/>
            <person name="Davik J."/>
            <person name="Ashrafi H."/>
            <person name="Aiden E.L."/>
            <person name="Borodovsky M."/>
            <person name="Worthington M."/>
        </authorList>
    </citation>
    <scope>NUCLEOTIDE SEQUENCE [LARGE SCALE GENOMIC DNA]</scope>
    <source>
        <strain evidence="2">PI 553951</strain>
    </source>
</reference>
<protein>
    <submittedName>
        <fullName evidence="2">Uncharacterized protein</fullName>
    </submittedName>
</protein>
<feature type="compositionally biased region" description="Basic and acidic residues" evidence="1">
    <location>
        <begin position="1"/>
        <end position="10"/>
    </location>
</feature>